<keyword evidence="1" id="KW-0472">Membrane</keyword>
<accession>A0A5C8J799</accession>
<proteinExistence type="predicted"/>
<protein>
    <submittedName>
        <fullName evidence="2">DUF2238 domain-containing protein</fullName>
    </submittedName>
</protein>
<dbReference type="Pfam" id="PF09997">
    <property type="entry name" value="DUF2238"/>
    <property type="match status" value="1"/>
</dbReference>
<dbReference type="InterPro" id="IPR014509">
    <property type="entry name" value="YjdF-like"/>
</dbReference>
<dbReference type="OrthoDB" id="9786473at2"/>
<feature type="transmembrane region" description="Helical" evidence="1">
    <location>
        <begin position="189"/>
        <end position="206"/>
    </location>
</feature>
<evidence type="ECO:0000313" key="3">
    <source>
        <dbReference type="Proteomes" id="UP000321926"/>
    </source>
</evidence>
<reference evidence="2 3" key="1">
    <citation type="submission" date="2019-08" db="EMBL/GenBank/DDBJ databases">
        <authorList>
            <person name="Shi S."/>
        </authorList>
    </citation>
    <scope>NUCLEOTIDE SEQUENCE [LARGE SCALE GENOMIC DNA]</scope>
    <source>
        <strain evidence="2 3">GY10130</strain>
    </source>
</reference>
<organism evidence="2 3">
    <name type="scientific">Pontibacter qinzhouensis</name>
    <dbReference type="NCBI Taxonomy" id="2603253"/>
    <lineage>
        <taxon>Bacteria</taxon>
        <taxon>Pseudomonadati</taxon>
        <taxon>Bacteroidota</taxon>
        <taxon>Cytophagia</taxon>
        <taxon>Cytophagales</taxon>
        <taxon>Hymenobacteraceae</taxon>
        <taxon>Pontibacter</taxon>
    </lineage>
</organism>
<dbReference type="PIRSF" id="PIRSF020606">
    <property type="entry name" value="UCP020606"/>
    <property type="match status" value="1"/>
</dbReference>
<keyword evidence="3" id="KW-1185">Reference proteome</keyword>
<feature type="transmembrane region" description="Helical" evidence="1">
    <location>
        <begin position="12"/>
        <end position="31"/>
    </location>
</feature>
<feature type="transmembrane region" description="Helical" evidence="1">
    <location>
        <begin position="111"/>
        <end position="131"/>
    </location>
</feature>
<evidence type="ECO:0000256" key="1">
    <source>
        <dbReference type="SAM" id="Phobius"/>
    </source>
</evidence>
<name>A0A5C8J799_9BACT</name>
<feature type="transmembrane region" description="Helical" evidence="1">
    <location>
        <begin position="70"/>
        <end position="88"/>
    </location>
</feature>
<dbReference type="EMBL" id="VRTY01000086">
    <property type="protein sequence ID" value="TXK33825.1"/>
    <property type="molecule type" value="Genomic_DNA"/>
</dbReference>
<feature type="transmembrane region" description="Helical" evidence="1">
    <location>
        <begin position="43"/>
        <end position="63"/>
    </location>
</feature>
<keyword evidence="1" id="KW-0812">Transmembrane</keyword>
<keyword evidence="1" id="KW-1133">Transmembrane helix</keyword>
<evidence type="ECO:0000313" key="2">
    <source>
        <dbReference type="EMBL" id="TXK33825.1"/>
    </source>
</evidence>
<gene>
    <name evidence="2" type="ORF">FVR03_18455</name>
</gene>
<dbReference type="InterPro" id="IPR058534">
    <property type="entry name" value="YjdF"/>
</dbReference>
<comment type="caution">
    <text evidence="2">The sequence shown here is derived from an EMBL/GenBank/DDBJ whole genome shotgun (WGS) entry which is preliminary data.</text>
</comment>
<sequence>MPSAAYYMKVPFTRKPLHFCYALISGAFWLYTGFTTPDLTNWLLENTLTLSMVICLVAFYNILRFSDTAYTLIFLFLLLHVYGSQYQYAENPFGEWLKNELNLARNHYDRFVHLGFGLLLAYPMHEVLAFGFRVRPPYSYILPVEITLSLSALYELVEWMVADLVFKGDEQAMAYLGTQGDVWDAQKDMGLAVLGAAVAMAVTYLLHQRKQKAIRQNKNQTS</sequence>
<feature type="transmembrane region" description="Helical" evidence="1">
    <location>
        <begin position="138"/>
        <end position="157"/>
    </location>
</feature>
<dbReference type="AlphaFoldDB" id="A0A5C8J799"/>
<dbReference type="Proteomes" id="UP000321926">
    <property type="component" value="Unassembled WGS sequence"/>
</dbReference>